<name>A0A6J8DPT1_MYTCO</name>
<feature type="region of interest" description="Disordered" evidence="2">
    <location>
        <begin position="757"/>
        <end position="818"/>
    </location>
</feature>
<feature type="repeat" description="ARM" evidence="1">
    <location>
        <begin position="238"/>
        <end position="267"/>
    </location>
</feature>
<dbReference type="Gene3D" id="1.25.40.20">
    <property type="entry name" value="Ankyrin repeat-containing domain"/>
    <property type="match status" value="1"/>
</dbReference>
<organism evidence="3 4">
    <name type="scientific">Mytilus coruscus</name>
    <name type="common">Sea mussel</name>
    <dbReference type="NCBI Taxonomy" id="42192"/>
    <lineage>
        <taxon>Eukaryota</taxon>
        <taxon>Metazoa</taxon>
        <taxon>Spiralia</taxon>
        <taxon>Lophotrochozoa</taxon>
        <taxon>Mollusca</taxon>
        <taxon>Bivalvia</taxon>
        <taxon>Autobranchia</taxon>
        <taxon>Pteriomorphia</taxon>
        <taxon>Mytilida</taxon>
        <taxon>Mytiloidea</taxon>
        <taxon>Mytilidae</taxon>
        <taxon>Mytilinae</taxon>
        <taxon>Mytilus</taxon>
    </lineage>
</organism>
<dbReference type="OrthoDB" id="1683831at2759"/>
<evidence type="ECO:0000313" key="4">
    <source>
        <dbReference type="Proteomes" id="UP000507470"/>
    </source>
</evidence>
<accession>A0A6J8DPT1</accession>
<evidence type="ECO:0000256" key="2">
    <source>
        <dbReference type="SAM" id="MobiDB-lite"/>
    </source>
</evidence>
<dbReference type="PANTHER" id="PTHR46464">
    <property type="entry name" value="ANK_REP_REGION DOMAIN-CONTAINING PROTEIN"/>
    <property type="match status" value="1"/>
</dbReference>
<dbReference type="InterPro" id="IPR043379">
    <property type="entry name" value="ANKAR"/>
</dbReference>
<evidence type="ECO:0000313" key="3">
    <source>
        <dbReference type="EMBL" id="CAC5409164.1"/>
    </source>
</evidence>
<dbReference type="Proteomes" id="UP000507470">
    <property type="component" value="Unassembled WGS sequence"/>
</dbReference>
<dbReference type="SUPFAM" id="SSF48403">
    <property type="entry name" value="Ankyrin repeat"/>
    <property type="match status" value="1"/>
</dbReference>
<protein>
    <submittedName>
        <fullName evidence="3">Uncharacterized protein</fullName>
    </submittedName>
</protein>
<dbReference type="InterPro" id="IPR016024">
    <property type="entry name" value="ARM-type_fold"/>
</dbReference>
<dbReference type="PANTHER" id="PTHR46464:SF2">
    <property type="entry name" value="ANKYRIN AND ARMADILLO REPEAT-CONTAINING PROTEIN"/>
    <property type="match status" value="1"/>
</dbReference>
<dbReference type="InterPro" id="IPR000225">
    <property type="entry name" value="Armadillo"/>
</dbReference>
<dbReference type="PROSITE" id="PS50176">
    <property type="entry name" value="ARM_REPEAT"/>
    <property type="match status" value="2"/>
</dbReference>
<feature type="repeat" description="ARM" evidence="1">
    <location>
        <begin position="197"/>
        <end position="239"/>
    </location>
</feature>
<reference evidence="3 4" key="1">
    <citation type="submission" date="2020-06" db="EMBL/GenBank/DDBJ databases">
        <authorList>
            <person name="Li R."/>
            <person name="Bekaert M."/>
        </authorList>
    </citation>
    <scope>NUCLEOTIDE SEQUENCE [LARGE SCALE GENOMIC DNA]</scope>
    <source>
        <strain evidence="4">wild</strain>
    </source>
</reference>
<dbReference type="AlphaFoldDB" id="A0A6J8DPT1"/>
<dbReference type="InterPro" id="IPR011989">
    <property type="entry name" value="ARM-like"/>
</dbReference>
<proteinExistence type="predicted"/>
<evidence type="ECO:0000256" key="1">
    <source>
        <dbReference type="PROSITE-ProRule" id="PRU00259"/>
    </source>
</evidence>
<dbReference type="SMART" id="SM00185">
    <property type="entry name" value="ARM"/>
    <property type="match status" value="7"/>
</dbReference>
<dbReference type="SUPFAM" id="SSF48371">
    <property type="entry name" value="ARM repeat"/>
    <property type="match status" value="2"/>
</dbReference>
<feature type="compositionally biased region" description="Polar residues" evidence="2">
    <location>
        <begin position="775"/>
        <end position="788"/>
    </location>
</feature>
<gene>
    <name evidence="3" type="ORF">MCOR_42489</name>
</gene>
<dbReference type="Gene3D" id="1.25.10.10">
    <property type="entry name" value="Leucine-rich Repeat Variant"/>
    <property type="match status" value="3"/>
</dbReference>
<keyword evidence="4" id="KW-1185">Reference proteome</keyword>
<dbReference type="EMBL" id="CACVKT020007640">
    <property type="protein sequence ID" value="CAC5409164.1"/>
    <property type="molecule type" value="Genomic_DNA"/>
</dbReference>
<sequence length="849" mass="94149">MAEIVEFDSQGWNQIHRAAHGGYILEVDFNLNENRDLLELETKDDKLMTPFLCAVDGNKMKAVKYLLESGARTDVINAQNHGAVEICALKIYIEMLKYLIEIDNPMIPVWKNLIRFFDSESEEEAEAAGKCLRVLTDRLENGNINPSWEQFYNNGGVNVIIRVARSSLSDEAKIPAFQTLLNLIERLEVQEQISSSGGIIAFITLLKSTNHYVIQLSAEILDSLAKNKTYALQISQNNGIPALVKVLQDIHDYEVLIPAVHCLGNLAESETKIQAQVGTSHGCIPQLVVLFEEFHEHSFLVTLSNVVGKIANNDETNQNNFINAGIVPHIISLLSIRSSRDIQMSAVDTIYKLSIGNDSTQKAMVGENIHEHMLKMLRVTRIVVIQEKTALALWAISGSDFDIKRYIAEQIGVFLLVQFANALSSDKLHFMGSECLCILAQGPLNYQTEIAKSHGIPALLKLLSSSKVYIVLSVIRTLRFICLGVGYVPNRNNQNTLLRLGSIKNLMALMVLSEDETVQIEAAIALAAVSLGNQHVLDEIKKFPEFTYVRILKLMYSADPNVRLLAGLALATFAYNNLAEQKEIAEQGGVRFNSFRPFLHSETELFRCLGAFQVVVLARIIPDTEQALSSAAGIKLLIDLVQDSTDNEILALSCDCIARLSHTRAGIPSAFLSIDTVDHLCHLLLKNVEQVRGCAAIALGYLSFNHTGERQILNRCRANPYMMKILLHYTQKSKISPAMLEGWRHYRKVGLPPIDEDQQNLIGYNPPGNGPITPSDETNYSSNTSPVTQYLAGKDSRLTNRTSRSGSKQHEEGTITGTSLLHTEASFKSSNLSLDLVDSLRSTSTDTKS</sequence>
<dbReference type="InterPro" id="IPR036770">
    <property type="entry name" value="Ankyrin_rpt-contain_sf"/>
</dbReference>